<dbReference type="AlphaFoldDB" id="A0A4Y2WTL0"/>
<name>A0A4Y2WTL0_ARAVE</name>
<dbReference type="PANTHER" id="PTHR47326">
    <property type="entry name" value="TRANSPOSABLE ELEMENT TC3 TRANSPOSASE-LIKE PROTEIN"/>
    <property type="match status" value="1"/>
</dbReference>
<protein>
    <recommendedName>
        <fullName evidence="4">Tc1-like transposase DDE domain-containing protein</fullName>
    </recommendedName>
</protein>
<dbReference type="EMBL" id="BGPR01065785">
    <property type="protein sequence ID" value="GBO40539.1"/>
    <property type="molecule type" value="Genomic_DNA"/>
</dbReference>
<gene>
    <name evidence="1" type="ORF">AVEN_1677_1</name>
    <name evidence="2" type="ORF">AVEN_99999_1</name>
</gene>
<evidence type="ECO:0000313" key="3">
    <source>
        <dbReference type="Proteomes" id="UP000499080"/>
    </source>
</evidence>
<proteinExistence type="predicted"/>
<dbReference type="OrthoDB" id="6426896at2759"/>
<dbReference type="InterPro" id="IPR036397">
    <property type="entry name" value="RNaseH_sf"/>
</dbReference>
<sequence length="126" mass="14219">MQQAMEDDDDLAGTLVFSNEATFRLSGKVNRNNVKAWGTELPHVIVEQERDSSKVYVFGAISKLHGPLFFIEQAMTGSVYLYMLQLWLLPELTTDSSTFIFEQDGAPPHWSTFVSDFLNRGKGELV</sequence>
<comment type="caution">
    <text evidence="2">The sequence shown here is derived from an EMBL/GenBank/DDBJ whole genome shotgun (WGS) entry which is preliminary data.</text>
</comment>
<accession>A0A4Y2WTL0</accession>
<reference evidence="2 3" key="1">
    <citation type="journal article" date="2019" name="Sci. Rep.">
        <title>Orb-weaving spider Araneus ventricosus genome elucidates the spidroin gene catalogue.</title>
        <authorList>
            <person name="Kono N."/>
            <person name="Nakamura H."/>
            <person name="Ohtoshi R."/>
            <person name="Moran D.A.P."/>
            <person name="Shinohara A."/>
            <person name="Yoshida Y."/>
            <person name="Fujiwara M."/>
            <person name="Mori M."/>
            <person name="Tomita M."/>
            <person name="Arakawa K."/>
        </authorList>
    </citation>
    <scope>NUCLEOTIDE SEQUENCE [LARGE SCALE GENOMIC DNA]</scope>
</reference>
<dbReference type="Proteomes" id="UP000499080">
    <property type="component" value="Unassembled WGS sequence"/>
</dbReference>
<evidence type="ECO:0000313" key="2">
    <source>
        <dbReference type="EMBL" id="GBO40539.1"/>
    </source>
</evidence>
<evidence type="ECO:0008006" key="4">
    <source>
        <dbReference type="Google" id="ProtNLM"/>
    </source>
</evidence>
<dbReference type="EMBL" id="BGPR01065783">
    <property type="protein sequence ID" value="GBO40538.1"/>
    <property type="molecule type" value="Genomic_DNA"/>
</dbReference>
<organism evidence="2 3">
    <name type="scientific">Araneus ventricosus</name>
    <name type="common">Orbweaver spider</name>
    <name type="synonym">Epeira ventricosa</name>
    <dbReference type="NCBI Taxonomy" id="182803"/>
    <lineage>
        <taxon>Eukaryota</taxon>
        <taxon>Metazoa</taxon>
        <taxon>Ecdysozoa</taxon>
        <taxon>Arthropoda</taxon>
        <taxon>Chelicerata</taxon>
        <taxon>Arachnida</taxon>
        <taxon>Araneae</taxon>
        <taxon>Araneomorphae</taxon>
        <taxon>Entelegynae</taxon>
        <taxon>Araneoidea</taxon>
        <taxon>Araneidae</taxon>
        <taxon>Araneus</taxon>
    </lineage>
</organism>
<dbReference type="PANTHER" id="PTHR47326:SF1">
    <property type="entry name" value="HTH PSQ-TYPE DOMAIN-CONTAINING PROTEIN"/>
    <property type="match status" value="1"/>
</dbReference>
<dbReference type="Gene3D" id="3.30.420.10">
    <property type="entry name" value="Ribonuclease H-like superfamily/Ribonuclease H"/>
    <property type="match status" value="1"/>
</dbReference>
<keyword evidence="3" id="KW-1185">Reference proteome</keyword>
<dbReference type="GO" id="GO:0003676">
    <property type="term" value="F:nucleic acid binding"/>
    <property type="evidence" value="ECO:0007669"/>
    <property type="project" value="InterPro"/>
</dbReference>
<evidence type="ECO:0000313" key="1">
    <source>
        <dbReference type="EMBL" id="GBO40538.1"/>
    </source>
</evidence>